<dbReference type="Gene3D" id="1.20.1660.10">
    <property type="entry name" value="Hypothetical protein (EF3068)"/>
    <property type="match status" value="1"/>
</dbReference>
<dbReference type="InterPro" id="IPR014825">
    <property type="entry name" value="DNA_alkylation"/>
</dbReference>
<dbReference type="SUPFAM" id="SSF48371">
    <property type="entry name" value="ARM repeat"/>
    <property type="match status" value="1"/>
</dbReference>
<protein>
    <submittedName>
        <fullName evidence="1">3-methyladenine DNA glycosylase AlkD</fullName>
    </submittedName>
</protein>
<accession>A0A327VL38</accession>
<dbReference type="PANTHER" id="PTHR34070">
    <property type="entry name" value="ARMADILLO-TYPE FOLD"/>
    <property type="match status" value="1"/>
</dbReference>
<keyword evidence="2" id="KW-1185">Reference proteome</keyword>
<reference evidence="1 2" key="1">
    <citation type="submission" date="2018-06" db="EMBL/GenBank/DDBJ databases">
        <title>Genomic Encyclopedia of Archaeal and Bacterial Type Strains, Phase II (KMG-II): from individual species to whole genera.</title>
        <authorList>
            <person name="Goeker M."/>
        </authorList>
    </citation>
    <scope>NUCLEOTIDE SEQUENCE [LARGE SCALE GENOMIC DNA]</scope>
    <source>
        <strain evidence="1 2">DSM 29821</strain>
    </source>
</reference>
<organism evidence="1 2">
    <name type="scientific">Chitinophaga dinghuensis</name>
    <dbReference type="NCBI Taxonomy" id="1539050"/>
    <lineage>
        <taxon>Bacteria</taxon>
        <taxon>Pseudomonadati</taxon>
        <taxon>Bacteroidota</taxon>
        <taxon>Chitinophagia</taxon>
        <taxon>Chitinophagales</taxon>
        <taxon>Chitinophagaceae</taxon>
        <taxon>Chitinophaga</taxon>
    </lineage>
</organism>
<dbReference type="Proteomes" id="UP000249819">
    <property type="component" value="Unassembled WGS sequence"/>
</dbReference>
<dbReference type="CDD" id="cd07064">
    <property type="entry name" value="AlkD_like_1"/>
    <property type="match status" value="1"/>
</dbReference>
<name>A0A327VL38_9BACT</name>
<dbReference type="OrthoDB" id="9775346at2"/>
<gene>
    <name evidence="1" type="ORF">CLV59_10944</name>
</gene>
<comment type="caution">
    <text evidence="1">The sequence shown here is derived from an EMBL/GenBank/DDBJ whole genome shotgun (WGS) entry which is preliminary data.</text>
</comment>
<dbReference type="Gene3D" id="1.25.40.290">
    <property type="entry name" value="ARM repeat domains"/>
    <property type="match status" value="1"/>
</dbReference>
<proteinExistence type="predicted"/>
<dbReference type="Pfam" id="PF08713">
    <property type="entry name" value="DNA_alkylation"/>
    <property type="match status" value="1"/>
</dbReference>
<dbReference type="AlphaFoldDB" id="A0A327VL38"/>
<dbReference type="PANTHER" id="PTHR34070:SF1">
    <property type="entry name" value="DNA ALKYLATION REPAIR PROTEIN"/>
    <property type="match status" value="1"/>
</dbReference>
<evidence type="ECO:0000313" key="2">
    <source>
        <dbReference type="Proteomes" id="UP000249819"/>
    </source>
</evidence>
<sequence length="220" mass="26160">MEYIKLITKSFKNFANKEEAAGMKKYMRDQFEYFGLKAPLRRNIQRAIKAQHGVPHISEMPAFIYAIWELPEREYQYVAMDIMQSMHRQFEEEHIALFEFMILNKSWWDTVDNIVSGLAGPWFRKFPEQRKAITDGWVKDSNMWLQRSAIIHQSGWKKDTDEKLLFRYILAHIDSKEFFIQKAIGWALREYSKVNPQAVIKFADAHPLAALSRREALRRI</sequence>
<evidence type="ECO:0000313" key="1">
    <source>
        <dbReference type="EMBL" id="RAJ75430.1"/>
    </source>
</evidence>
<dbReference type="RefSeq" id="WP_111594597.1">
    <property type="nucleotide sequence ID" value="NZ_QLMA01000009.1"/>
</dbReference>
<dbReference type="EMBL" id="QLMA01000009">
    <property type="protein sequence ID" value="RAJ75430.1"/>
    <property type="molecule type" value="Genomic_DNA"/>
</dbReference>
<dbReference type="InterPro" id="IPR016024">
    <property type="entry name" value="ARM-type_fold"/>
</dbReference>